<keyword evidence="5" id="KW-1185">Reference proteome</keyword>
<dbReference type="InterPro" id="IPR046349">
    <property type="entry name" value="C1-like_sf"/>
</dbReference>
<gene>
    <name evidence="4" type="ORF">GDO54_018504</name>
</gene>
<dbReference type="Gene3D" id="2.60.40.150">
    <property type="entry name" value="C2 domain"/>
    <property type="match status" value="1"/>
</dbReference>
<dbReference type="FunFam" id="2.60.40.150:FF:000049">
    <property type="entry name" value="Protein kinase C delta type"/>
    <property type="match status" value="1"/>
</dbReference>
<dbReference type="InterPro" id="IPR002219">
    <property type="entry name" value="PKC_DAG/PE"/>
</dbReference>
<dbReference type="Pfam" id="PF21494">
    <property type="entry name" value="PKC_C2"/>
    <property type="match status" value="1"/>
</dbReference>
<dbReference type="PRINTS" id="PR00008">
    <property type="entry name" value="DAGPEDOMAIN"/>
</dbReference>
<proteinExistence type="predicted"/>
<dbReference type="EMBL" id="DYDO01000232">
    <property type="protein sequence ID" value="DBA13606.1"/>
    <property type="molecule type" value="Genomic_DNA"/>
</dbReference>
<sequence>MSPFLRISLSNFEPGPYLQTNGEATQRPYCAVIVKEAIDTENGKIYVQKKPTMYPPWESTFDAHINHGRVMHIIVKGKSDRMTSETTIELNSLAERCKKNNGKMEIWIELKPQGRMIMNARYFLEQSDPKGHFEPESESQFPLHQRRGAIKQAKVHNVKCHEFIATFFPQPTFCSVCHEFVWLWGDVPLTFFCCLLHVFRVECGMNVHHKCENKVANLCGVNQKLMAEALAMIESTQQAKKHLSHLY</sequence>
<keyword evidence="1" id="KW-0479">Metal-binding</keyword>
<feature type="domain" description="Phorbol-ester/DAG-type" evidence="3">
    <location>
        <begin position="160"/>
        <end position="219"/>
    </location>
</feature>
<dbReference type="InterPro" id="IPR035892">
    <property type="entry name" value="C2_domain_sf"/>
</dbReference>
<protein>
    <recommendedName>
        <fullName evidence="3">Phorbol-ester/DAG-type domain-containing protein</fullName>
    </recommendedName>
</protein>
<comment type="caution">
    <text evidence="4">The sequence shown here is derived from an EMBL/GenBank/DDBJ whole genome shotgun (WGS) entry which is preliminary data.</text>
</comment>
<dbReference type="PROSITE" id="PS50081">
    <property type="entry name" value="ZF_DAG_PE_2"/>
    <property type="match status" value="1"/>
</dbReference>
<evidence type="ECO:0000256" key="2">
    <source>
        <dbReference type="ARBA" id="ARBA00022833"/>
    </source>
</evidence>
<dbReference type="SUPFAM" id="SSF49562">
    <property type="entry name" value="C2 domain (Calcium/lipid-binding domain, CaLB)"/>
    <property type="match status" value="1"/>
</dbReference>
<dbReference type="Proteomes" id="UP001181693">
    <property type="component" value="Unassembled WGS sequence"/>
</dbReference>
<dbReference type="Pfam" id="PF00130">
    <property type="entry name" value="C1_1"/>
    <property type="match status" value="1"/>
</dbReference>
<organism evidence="4 5">
    <name type="scientific">Pyxicephalus adspersus</name>
    <name type="common">African bullfrog</name>
    <dbReference type="NCBI Taxonomy" id="30357"/>
    <lineage>
        <taxon>Eukaryota</taxon>
        <taxon>Metazoa</taxon>
        <taxon>Chordata</taxon>
        <taxon>Craniata</taxon>
        <taxon>Vertebrata</taxon>
        <taxon>Euteleostomi</taxon>
        <taxon>Amphibia</taxon>
        <taxon>Batrachia</taxon>
        <taxon>Anura</taxon>
        <taxon>Neobatrachia</taxon>
        <taxon>Ranoidea</taxon>
        <taxon>Pyxicephalidae</taxon>
        <taxon>Pyxicephalinae</taxon>
        <taxon>Pyxicephalus</taxon>
    </lineage>
</organism>
<evidence type="ECO:0000256" key="1">
    <source>
        <dbReference type="ARBA" id="ARBA00022723"/>
    </source>
</evidence>
<reference evidence="4" key="1">
    <citation type="thesis" date="2020" institute="ProQuest LLC" country="789 East Eisenhower Parkway, Ann Arbor, MI, USA">
        <title>Comparative Genomics and Chromosome Evolution.</title>
        <authorList>
            <person name="Mudd A.B."/>
        </authorList>
    </citation>
    <scope>NUCLEOTIDE SEQUENCE</scope>
    <source>
        <strain evidence="4">1538</strain>
        <tissue evidence="4">Blood</tissue>
    </source>
</reference>
<dbReference type="SMART" id="SM00109">
    <property type="entry name" value="C1"/>
    <property type="match status" value="1"/>
</dbReference>
<dbReference type="AlphaFoldDB" id="A0AAV2ZDK4"/>
<dbReference type="SUPFAM" id="SSF57889">
    <property type="entry name" value="Cysteine-rich domain"/>
    <property type="match status" value="1"/>
</dbReference>
<dbReference type="InterPro" id="IPR020454">
    <property type="entry name" value="DAG/PE-bd"/>
</dbReference>
<name>A0AAV2ZDK4_PYXAD</name>
<evidence type="ECO:0000259" key="3">
    <source>
        <dbReference type="PROSITE" id="PS50081"/>
    </source>
</evidence>
<evidence type="ECO:0000313" key="4">
    <source>
        <dbReference type="EMBL" id="DBA13606.1"/>
    </source>
</evidence>
<evidence type="ECO:0000313" key="5">
    <source>
        <dbReference type="Proteomes" id="UP001181693"/>
    </source>
</evidence>
<accession>A0AAV2ZDK4</accession>
<dbReference type="GO" id="GO:0046872">
    <property type="term" value="F:metal ion binding"/>
    <property type="evidence" value="ECO:0007669"/>
    <property type="project" value="UniProtKB-KW"/>
</dbReference>
<dbReference type="Gene3D" id="3.30.60.20">
    <property type="match status" value="1"/>
</dbReference>
<keyword evidence="2" id="KW-0862">Zinc</keyword>